<dbReference type="RefSeq" id="WP_089416348.1">
    <property type="nucleotide sequence ID" value="NZ_CP022423.1"/>
</dbReference>
<evidence type="ECO:0000313" key="3">
    <source>
        <dbReference type="Proteomes" id="UP000199729"/>
    </source>
</evidence>
<dbReference type="Gene3D" id="3.90.56.10">
    <property type="entry name" value="Monooxygenase component MmoB/DmpM"/>
    <property type="match status" value="1"/>
</dbReference>
<sequence length="90" mass="10092">MSKVFLALQLTDDSRAIVEALLADNPHATLEEQPAMVKINAENSLTLKRESVSERLGRDFDLQELHLSLITLTGHIDETDDEFTLSWGRA</sequence>
<dbReference type="InterPro" id="IPR003454">
    <property type="entry name" value="MOase_MmoB_DmpM"/>
</dbReference>
<dbReference type="Proteomes" id="UP000199729">
    <property type="component" value="Chromosome"/>
</dbReference>
<dbReference type="Pfam" id="PF02406">
    <property type="entry name" value="MmoB_DmpM"/>
    <property type="match status" value="1"/>
</dbReference>
<keyword evidence="2" id="KW-0560">Oxidoreductase</keyword>
<keyword evidence="3" id="KW-1185">Reference proteome</keyword>
<proteinExistence type="inferred from homology"/>
<protein>
    <submittedName>
        <fullName evidence="2">Phenol 2-monooxygenase (NADPH) monooxygenase</fullName>
    </submittedName>
</protein>
<reference evidence="2 3" key="1">
    <citation type="submission" date="2017-07" db="EMBL/GenBank/DDBJ databases">
        <title>Complete Genome Sequence of the cosmetic ferment Vitreoscilla filiformis (ATCC15551).</title>
        <authorList>
            <person name="Contreras S."/>
            <person name="Sagory-Zalkind P."/>
            <person name="Blanquart H."/>
            <person name="Iltis A."/>
            <person name="Morand S.C."/>
        </authorList>
    </citation>
    <scope>NUCLEOTIDE SEQUENCE [LARGE SCALE GENOMIC DNA]</scope>
    <source>
        <strain evidence="2 3">ATCC 15551</strain>
    </source>
</reference>
<dbReference type="OrthoDB" id="9805636at2"/>
<gene>
    <name evidence="2" type="ORF">VITFI_CDS1383</name>
</gene>
<name>A0A221KDS3_VITFI</name>
<dbReference type="KEGG" id="vff:VITFI_CDS1383"/>
<dbReference type="InterPro" id="IPR036889">
    <property type="entry name" value="mOase_MmoB_DmpM_sf"/>
</dbReference>
<dbReference type="AlphaFoldDB" id="A0A221KDS3"/>
<dbReference type="GO" id="GO:0004497">
    <property type="term" value="F:monooxygenase activity"/>
    <property type="evidence" value="ECO:0007669"/>
    <property type="project" value="UniProtKB-KW"/>
</dbReference>
<evidence type="ECO:0000256" key="1">
    <source>
        <dbReference type="ARBA" id="ARBA00006313"/>
    </source>
</evidence>
<comment type="similarity">
    <text evidence="1">Belongs to the TmoD/XamoD family.</text>
</comment>
<evidence type="ECO:0000313" key="2">
    <source>
        <dbReference type="EMBL" id="ASM77161.1"/>
    </source>
</evidence>
<keyword evidence="2" id="KW-0503">Monooxygenase</keyword>
<dbReference type="SUPFAM" id="SSF56029">
    <property type="entry name" value="Monooxygenase (hydroxylase) regulatory protein"/>
    <property type="match status" value="1"/>
</dbReference>
<accession>A0A221KDS3</accession>
<organism evidence="2 3">
    <name type="scientific">Vitreoscilla filiformis</name>
    <dbReference type="NCBI Taxonomy" id="63"/>
    <lineage>
        <taxon>Bacteria</taxon>
        <taxon>Pseudomonadati</taxon>
        <taxon>Pseudomonadota</taxon>
        <taxon>Betaproteobacteria</taxon>
        <taxon>Neisseriales</taxon>
        <taxon>Neisseriaceae</taxon>
        <taxon>Vitreoscilla</taxon>
    </lineage>
</organism>
<dbReference type="EMBL" id="CP022423">
    <property type="protein sequence ID" value="ASM77161.1"/>
    <property type="molecule type" value="Genomic_DNA"/>
</dbReference>